<reference evidence="7" key="2">
    <citation type="submission" date="2023-06" db="EMBL/GenBank/DDBJ databases">
        <authorList>
            <consortium name="Lawrence Berkeley National Laboratory"/>
            <person name="Haridas S."/>
            <person name="Hensen N."/>
            <person name="Bonometti L."/>
            <person name="Westerberg I."/>
            <person name="Brannstrom I.O."/>
            <person name="Guillou S."/>
            <person name="Cros-Aarteil S."/>
            <person name="Calhoun S."/>
            <person name="Kuo A."/>
            <person name="Mondo S."/>
            <person name="Pangilinan J."/>
            <person name="Riley R."/>
            <person name="Labutti K."/>
            <person name="Andreopoulos B."/>
            <person name="Lipzen A."/>
            <person name="Chen C."/>
            <person name="Yanf M."/>
            <person name="Daum C."/>
            <person name="Ng V."/>
            <person name="Clum A."/>
            <person name="Steindorff A."/>
            <person name="Ohm R."/>
            <person name="Martin F."/>
            <person name="Silar P."/>
            <person name="Natvig D."/>
            <person name="Lalanne C."/>
            <person name="Gautier V."/>
            <person name="Ament-Velasquez S.L."/>
            <person name="Kruys A."/>
            <person name="Hutchinson M.I."/>
            <person name="Powell A.J."/>
            <person name="Barry K."/>
            <person name="Miller A.N."/>
            <person name="Grigoriev I.V."/>
            <person name="Debuchy R."/>
            <person name="Gladieux P."/>
            <person name="Thoren M.H."/>
            <person name="Johannesson H."/>
        </authorList>
    </citation>
    <scope>NUCLEOTIDE SEQUENCE</scope>
    <source>
        <strain evidence="7">SMH4131-1</strain>
    </source>
</reference>
<keyword evidence="2" id="KW-0479">Metal-binding</keyword>
<evidence type="ECO:0000313" key="8">
    <source>
        <dbReference type="Proteomes" id="UP001286456"/>
    </source>
</evidence>
<evidence type="ECO:0000313" key="7">
    <source>
        <dbReference type="EMBL" id="KAK3337547.1"/>
    </source>
</evidence>
<comment type="caution">
    <text evidence="7">The sequence shown here is derived from an EMBL/GenBank/DDBJ whole genome shotgun (WGS) entry which is preliminary data.</text>
</comment>
<reference evidence="7" key="1">
    <citation type="journal article" date="2023" name="Mol. Phylogenet. Evol.">
        <title>Genome-scale phylogeny and comparative genomics of the fungal order Sordariales.</title>
        <authorList>
            <person name="Hensen N."/>
            <person name="Bonometti L."/>
            <person name="Westerberg I."/>
            <person name="Brannstrom I.O."/>
            <person name="Guillou S."/>
            <person name="Cros-Aarteil S."/>
            <person name="Calhoun S."/>
            <person name="Haridas S."/>
            <person name="Kuo A."/>
            <person name="Mondo S."/>
            <person name="Pangilinan J."/>
            <person name="Riley R."/>
            <person name="LaButti K."/>
            <person name="Andreopoulos B."/>
            <person name="Lipzen A."/>
            <person name="Chen C."/>
            <person name="Yan M."/>
            <person name="Daum C."/>
            <person name="Ng V."/>
            <person name="Clum A."/>
            <person name="Steindorff A."/>
            <person name="Ohm R.A."/>
            <person name="Martin F."/>
            <person name="Silar P."/>
            <person name="Natvig D.O."/>
            <person name="Lalanne C."/>
            <person name="Gautier V."/>
            <person name="Ament-Velasquez S.L."/>
            <person name="Kruys A."/>
            <person name="Hutchinson M.I."/>
            <person name="Powell A.J."/>
            <person name="Barry K."/>
            <person name="Miller A.N."/>
            <person name="Grigoriev I.V."/>
            <person name="Debuchy R."/>
            <person name="Gladieux P."/>
            <person name="Hiltunen Thoren M."/>
            <person name="Johannesson H."/>
        </authorList>
    </citation>
    <scope>NUCLEOTIDE SEQUENCE</scope>
    <source>
        <strain evidence="7">SMH4131-1</strain>
    </source>
</reference>
<sequence length="431" mass="46567">MTETTGKMGTVTVSCLCGVARQTLAVHATSSDRSDDDETGKEATVWDDIALCHCNTCRQVTGQLFTSYIPIHSSGDPTAVSPSLEGLAEYCPAPGSSSKWYFCSTCGCHVFRCMTLDSGNGDEMQWEVATGVIIDSPDLQPPVLDDTPWRHMHVDETSDGGLSVWLPSTHETQQSNPPPDYHHHHNTTDPNKPPIPSPPHLDAEGLLPATCHCGTITFKISRPNESSFLPRSSFPDLSHPYTQTPPSIISNPSDEKWWICEPAPAPAPAASASASTSPDDKRYRAGTCACRSCRLASGFEIQSWAFIPHSNVHFSTTMEEGSMVYPPPYLRTYESSPRTMRTFCPTCGATLSWHSVDEGRRAGGLLDISVGLLRASSGARAEGWLDWWRGRVSFAEEAGVERTGVAAGWARLLVDALEAGLRSGGGGRGGR</sequence>
<dbReference type="Gene3D" id="3.90.1590.10">
    <property type="entry name" value="glutathione-dependent formaldehyde- activating enzyme (gfa)"/>
    <property type="match status" value="2"/>
</dbReference>
<comment type="similarity">
    <text evidence="1">Belongs to the Gfa family.</text>
</comment>
<keyword evidence="3" id="KW-0862">Zinc</keyword>
<keyword evidence="4" id="KW-0456">Lyase</keyword>
<dbReference type="GO" id="GO:0046872">
    <property type="term" value="F:metal ion binding"/>
    <property type="evidence" value="ECO:0007669"/>
    <property type="project" value="UniProtKB-KW"/>
</dbReference>
<keyword evidence="8" id="KW-1185">Reference proteome</keyword>
<protein>
    <submittedName>
        <fullName evidence="7">Mss4-like protein</fullName>
    </submittedName>
</protein>
<evidence type="ECO:0000256" key="1">
    <source>
        <dbReference type="ARBA" id="ARBA00005495"/>
    </source>
</evidence>
<dbReference type="PROSITE" id="PS51891">
    <property type="entry name" value="CENP_V_GFA"/>
    <property type="match status" value="1"/>
</dbReference>
<evidence type="ECO:0000256" key="3">
    <source>
        <dbReference type="ARBA" id="ARBA00022833"/>
    </source>
</evidence>
<dbReference type="Proteomes" id="UP001286456">
    <property type="component" value="Unassembled WGS sequence"/>
</dbReference>
<evidence type="ECO:0000256" key="2">
    <source>
        <dbReference type="ARBA" id="ARBA00022723"/>
    </source>
</evidence>
<evidence type="ECO:0000256" key="4">
    <source>
        <dbReference type="ARBA" id="ARBA00023239"/>
    </source>
</evidence>
<gene>
    <name evidence="7" type="ORF">B0T19DRAFT_78234</name>
</gene>
<evidence type="ECO:0000256" key="5">
    <source>
        <dbReference type="SAM" id="MobiDB-lite"/>
    </source>
</evidence>
<feature type="domain" description="CENP-V/GFA" evidence="6">
    <location>
        <begin position="7"/>
        <end position="150"/>
    </location>
</feature>
<dbReference type="GO" id="GO:0016846">
    <property type="term" value="F:carbon-sulfur lyase activity"/>
    <property type="evidence" value="ECO:0007669"/>
    <property type="project" value="InterPro"/>
</dbReference>
<dbReference type="InterPro" id="IPR011057">
    <property type="entry name" value="Mss4-like_sf"/>
</dbReference>
<organism evidence="7 8">
    <name type="scientific">Cercophora scortea</name>
    <dbReference type="NCBI Taxonomy" id="314031"/>
    <lineage>
        <taxon>Eukaryota</taxon>
        <taxon>Fungi</taxon>
        <taxon>Dikarya</taxon>
        <taxon>Ascomycota</taxon>
        <taxon>Pezizomycotina</taxon>
        <taxon>Sordariomycetes</taxon>
        <taxon>Sordariomycetidae</taxon>
        <taxon>Sordariales</taxon>
        <taxon>Lasiosphaeriaceae</taxon>
        <taxon>Cercophora</taxon>
    </lineage>
</organism>
<dbReference type="PANTHER" id="PTHR33337:SF30">
    <property type="entry name" value="DUF636 DOMAIN PROTEIN (AFU_ORTHOLOGUE AFUA_1G03180)"/>
    <property type="match status" value="1"/>
</dbReference>
<feature type="region of interest" description="Disordered" evidence="5">
    <location>
        <begin position="160"/>
        <end position="203"/>
    </location>
</feature>
<accession>A0AAE0MM40</accession>
<proteinExistence type="inferred from homology"/>
<dbReference type="SUPFAM" id="SSF51316">
    <property type="entry name" value="Mss4-like"/>
    <property type="match status" value="2"/>
</dbReference>
<dbReference type="Pfam" id="PF04828">
    <property type="entry name" value="GFA"/>
    <property type="match status" value="2"/>
</dbReference>
<dbReference type="PANTHER" id="PTHR33337">
    <property type="entry name" value="GFA DOMAIN-CONTAINING PROTEIN"/>
    <property type="match status" value="1"/>
</dbReference>
<name>A0AAE0MM40_9PEZI</name>
<dbReference type="EMBL" id="JAUEPO010000001">
    <property type="protein sequence ID" value="KAK3337547.1"/>
    <property type="molecule type" value="Genomic_DNA"/>
</dbReference>
<dbReference type="InterPro" id="IPR006913">
    <property type="entry name" value="CENP-V/GFA"/>
</dbReference>
<evidence type="ECO:0000259" key="6">
    <source>
        <dbReference type="PROSITE" id="PS51891"/>
    </source>
</evidence>
<dbReference type="AlphaFoldDB" id="A0AAE0MM40"/>